<dbReference type="PANTHER" id="PTHR13943:SF77">
    <property type="entry name" value="LRAT DOMAIN-CONTAINING PROTEIN"/>
    <property type="match status" value="1"/>
</dbReference>
<dbReference type="OrthoDB" id="421951at2759"/>
<dbReference type="InterPro" id="IPR007053">
    <property type="entry name" value="LRAT_dom"/>
</dbReference>
<name>A0A914A8B8_PATMI</name>
<keyword evidence="7" id="KW-1185">Reference proteome</keyword>
<dbReference type="RefSeq" id="XP_038060107.1">
    <property type="nucleotide sequence ID" value="XM_038204179.1"/>
</dbReference>
<dbReference type="EnsemblMetazoa" id="XM_038204179.1">
    <property type="protein sequence ID" value="XP_038060107.1"/>
    <property type="gene ID" value="LOC119731145"/>
</dbReference>
<dbReference type="GO" id="GO:0070292">
    <property type="term" value="P:N-acylphosphatidylethanolamine metabolic process"/>
    <property type="evidence" value="ECO:0007669"/>
    <property type="project" value="TreeGrafter"/>
</dbReference>
<proteinExistence type="inferred from homology"/>
<dbReference type="GO" id="GO:0004623">
    <property type="term" value="F:phospholipase A2 activity"/>
    <property type="evidence" value="ECO:0007669"/>
    <property type="project" value="TreeGrafter"/>
</dbReference>
<dbReference type="Gene3D" id="3.90.1720.10">
    <property type="entry name" value="endopeptidase domain like (from Nostoc punctiforme)"/>
    <property type="match status" value="1"/>
</dbReference>
<dbReference type="GO" id="GO:0008970">
    <property type="term" value="F:phospholipase A1 activity"/>
    <property type="evidence" value="ECO:0007669"/>
    <property type="project" value="TreeGrafter"/>
</dbReference>
<dbReference type="GO" id="GO:0005737">
    <property type="term" value="C:cytoplasm"/>
    <property type="evidence" value="ECO:0007669"/>
    <property type="project" value="TreeGrafter"/>
</dbReference>
<dbReference type="AlphaFoldDB" id="A0A914A8B8"/>
<keyword evidence="2" id="KW-0808">Transferase</keyword>
<dbReference type="InterPro" id="IPR051496">
    <property type="entry name" value="H-rev107_PLA/AT"/>
</dbReference>
<dbReference type="PROSITE" id="PS51934">
    <property type="entry name" value="LRAT"/>
    <property type="match status" value="1"/>
</dbReference>
<dbReference type="Proteomes" id="UP000887568">
    <property type="component" value="Unplaced"/>
</dbReference>
<dbReference type="Pfam" id="PF04970">
    <property type="entry name" value="LRAT"/>
    <property type="match status" value="1"/>
</dbReference>
<evidence type="ECO:0000256" key="1">
    <source>
        <dbReference type="ARBA" id="ARBA00007824"/>
    </source>
</evidence>
<evidence type="ECO:0000313" key="7">
    <source>
        <dbReference type="Proteomes" id="UP000887568"/>
    </source>
</evidence>
<feature type="domain" description="LRAT" evidence="5">
    <location>
        <begin position="36"/>
        <end position="164"/>
    </location>
</feature>
<comment type="similarity">
    <text evidence="1">Belongs to the H-rev107 family.</text>
</comment>
<organism evidence="6 7">
    <name type="scientific">Patiria miniata</name>
    <name type="common">Bat star</name>
    <name type="synonym">Asterina miniata</name>
    <dbReference type="NCBI Taxonomy" id="46514"/>
    <lineage>
        <taxon>Eukaryota</taxon>
        <taxon>Metazoa</taxon>
        <taxon>Echinodermata</taxon>
        <taxon>Eleutherozoa</taxon>
        <taxon>Asterozoa</taxon>
        <taxon>Asteroidea</taxon>
        <taxon>Valvatacea</taxon>
        <taxon>Valvatida</taxon>
        <taxon>Asterinidae</taxon>
        <taxon>Patiria</taxon>
    </lineage>
</organism>
<evidence type="ECO:0000256" key="4">
    <source>
        <dbReference type="ARBA" id="ARBA00023098"/>
    </source>
</evidence>
<dbReference type="GO" id="GO:0016410">
    <property type="term" value="F:N-acyltransferase activity"/>
    <property type="evidence" value="ECO:0007669"/>
    <property type="project" value="TreeGrafter"/>
</dbReference>
<accession>A0A914A8B8</accession>
<evidence type="ECO:0000256" key="3">
    <source>
        <dbReference type="ARBA" id="ARBA00022801"/>
    </source>
</evidence>
<keyword evidence="3" id="KW-0378">Hydrolase</keyword>
<keyword evidence="4" id="KW-0443">Lipid metabolism</keyword>
<evidence type="ECO:0000313" key="6">
    <source>
        <dbReference type="EnsemblMetazoa" id="XP_038060107.1"/>
    </source>
</evidence>
<dbReference type="PANTHER" id="PTHR13943">
    <property type="entry name" value="HRAS-LIKE SUPPRESSOR - RELATED"/>
    <property type="match status" value="1"/>
</dbReference>
<evidence type="ECO:0000259" key="5">
    <source>
        <dbReference type="PROSITE" id="PS51934"/>
    </source>
</evidence>
<protein>
    <recommendedName>
        <fullName evidence="5">LRAT domain-containing protein</fullName>
    </recommendedName>
</protein>
<sequence>MGLNNGKGVCDWYKPSPTDITALKAKLYPGDRLEFTNSPDGLWYCHWGIYVGPYQGEKHAVIHFGIFEGGKRFARKKLSGRANAAPQKPEIRADTIEKILGGSCKVRINNFRDTLKQHQDTDCIIQQAKDMHQYEGQTTVYDLVDSNCEHFVNLCRYGEHHTVILKGFSIGSQTSGSSSAGGRDVNPN</sequence>
<dbReference type="GeneID" id="119731145"/>
<evidence type="ECO:0000256" key="2">
    <source>
        <dbReference type="ARBA" id="ARBA00022679"/>
    </source>
</evidence>
<reference evidence="6" key="1">
    <citation type="submission" date="2022-11" db="UniProtKB">
        <authorList>
            <consortium name="EnsemblMetazoa"/>
        </authorList>
    </citation>
    <scope>IDENTIFICATION</scope>
</reference>